<feature type="chain" id="PRO_5025469135" description="Myb/SANT-like domain-containing protein" evidence="2">
    <location>
        <begin position="19"/>
        <end position="131"/>
    </location>
</feature>
<dbReference type="EMBL" id="JAAGAX010000009">
    <property type="protein sequence ID" value="KAF2302754.1"/>
    <property type="molecule type" value="Genomic_DNA"/>
</dbReference>
<sequence>MLVIPIVKAFLLLIKGNGITSMSGDRHPEKGSGFGWDGEQKMVISDRAVFDDWSHKDAKGLFRKPFAFYDIFEEIYAKDRATRFSATSATDRVDAENNQSTNCKSESNPTDDDASGKFIGASQDQPSGSKK</sequence>
<comment type="caution">
    <text evidence="3">The sequence shown here is derived from an EMBL/GenBank/DDBJ whole genome shotgun (WGS) entry which is preliminary data.</text>
</comment>
<evidence type="ECO:0008006" key="5">
    <source>
        <dbReference type="Google" id="ProtNLM"/>
    </source>
</evidence>
<name>A0A6A6LNY2_HEVBR</name>
<feature type="compositionally biased region" description="Polar residues" evidence="1">
    <location>
        <begin position="87"/>
        <end position="108"/>
    </location>
</feature>
<evidence type="ECO:0000313" key="3">
    <source>
        <dbReference type="EMBL" id="KAF2302754.1"/>
    </source>
</evidence>
<protein>
    <recommendedName>
        <fullName evidence="5">Myb/SANT-like domain-containing protein</fullName>
    </recommendedName>
</protein>
<feature type="region of interest" description="Disordered" evidence="1">
    <location>
        <begin position="87"/>
        <end position="131"/>
    </location>
</feature>
<evidence type="ECO:0000256" key="1">
    <source>
        <dbReference type="SAM" id="MobiDB-lite"/>
    </source>
</evidence>
<reference evidence="3 4" key="1">
    <citation type="journal article" date="2020" name="Mol. Plant">
        <title>The Chromosome-Based Rubber Tree Genome Provides New Insights into Spurge Genome Evolution and Rubber Biosynthesis.</title>
        <authorList>
            <person name="Liu J."/>
            <person name="Shi C."/>
            <person name="Shi C.C."/>
            <person name="Li W."/>
            <person name="Zhang Q.J."/>
            <person name="Zhang Y."/>
            <person name="Li K."/>
            <person name="Lu H.F."/>
            <person name="Shi C."/>
            <person name="Zhu S.T."/>
            <person name="Xiao Z.Y."/>
            <person name="Nan H."/>
            <person name="Yue Y."/>
            <person name="Zhu X.G."/>
            <person name="Wu Y."/>
            <person name="Hong X.N."/>
            <person name="Fan G.Y."/>
            <person name="Tong Y."/>
            <person name="Zhang D."/>
            <person name="Mao C.L."/>
            <person name="Liu Y.L."/>
            <person name="Hao S.J."/>
            <person name="Liu W.Q."/>
            <person name="Lv M.Q."/>
            <person name="Zhang H.B."/>
            <person name="Liu Y."/>
            <person name="Hu-Tang G.R."/>
            <person name="Wang J.P."/>
            <person name="Wang J.H."/>
            <person name="Sun Y.H."/>
            <person name="Ni S.B."/>
            <person name="Chen W.B."/>
            <person name="Zhang X.C."/>
            <person name="Jiao Y.N."/>
            <person name="Eichler E.E."/>
            <person name="Li G.H."/>
            <person name="Liu X."/>
            <person name="Gao L.Z."/>
        </authorList>
    </citation>
    <scope>NUCLEOTIDE SEQUENCE [LARGE SCALE GENOMIC DNA]</scope>
    <source>
        <strain evidence="4">cv. GT1</strain>
        <tissue evidence="3">Leaf</tissue>
    </source>
</reference>
<keyword evidence="2" id="KW-0732">Signal</keyword>
<organism evidence="3 4">
    <name type="scientific">Hevea brasiliensis</name>
    <name type="common">Para rubber tree</name>
    <name type="synonym">Siphonia brasiliensis</name>
    <dbReference type="NCBI Taxonomy" id="3981"/>
    <lineage>
        <taxon>Eukaryota</taxon>
        <taxon>Viridiplantae</taxon>
        <taxon>Streptophyta</taxon>
        <taxon>Embryophyta</taxon>
        <taxon>Tracheophyta</taxon>
        <taxon>Spermatophyta</taxon>
        <taxon>Magnoliopsida</taxon>
        <taxon>eudicotyledons</taxon>
        <taxon>Gunneridae</taxon>
        <taxon>Pentapetalae</taxon>
        <taxon>rosids</taxon>
        <taxon>fabids</taxon>
        <taxon>Malpighiales</taxon>
        <taxon>Euphorbiaceae</taxon>
        <taxon>Crotonoideae</taxon>
        <taxon>Micrandreae</taxon>
        <taxon>Hevea</taxon>
    </lineage>
</organism>
<feature type="signal peptide" evidence="2">
    <location>
        <begin position="1"/>
        <end position="18"/>
    </location>
</feature>
<evidence type="ECO:0000313" key="4">
    <source>
        <dbReference type="Proteomes" id="UP000467840"/>
    </source>
</evidence>
<proteinExistence type="predicted"/>
<keyword evidence="4" id="KW-1185">Reference proteome</keyword>
<dbReference type="PANTHER" id="PTHR48464:SF1">
    <property type="entry name" value="MYB_SANT-LIKE DOMAIN-CONTAINING PROTEIN"/>
    <property type="match status" value="1"/>
</dbReference>
<dbReference type="Proteomes" id="UP000467840">
    <property type="component" value="Chromosome 16"/>
</dbReference>
<feature type="compositionally biased region" description="Polar residues" evidence="1">
    <location>
        <begin position="122"/>
        <end position="131"/>
    </location>
</feature>
<gene>
    <name evidence="3" type="ORF">GH714_004676</name>
</gene>
<evidence type="ECO:0000256" key="2">
    <source>
        <dbReference type="SAM" id="SignalP"/>
    </source>
</evidence>
<accession>A0A6A6LNY2</accession>
<dbReference type="PANTHER" id="PTHR48464">
    <property type="match status" value="1"/>
</dbReference>
<dbReference type="AlphaFoldDB" id="A0A6A6LNY2"/>